<dbReference type="Gene3D" id="3.30.70.1270">
    <property type="entry name" value="Api92-like domains"/>
    <property type="match status" value="1"/>
</dbReference>
<evidence type="ECO:0000313" key="1">
    <source>
        <dbReference type="EMBL" id="SVA50041.1"/>
    </source>
</evidence>
<evidence type="ECO:0008006" key="2">
    <source>
        <dbReference type="Google" id="ProtNLM"/>
    </source>
</evidence>
<sequence length="204" mass="23550">MPNWCNNNITITANNQTIDKIEKICQEDYKGEDGLLNFFRPMPDELRGTTADGSTRDRLVKKFGHSDWYGWAVENWSTKWDVNEFYGVERREIGEDESELLLGFDSAWAPPINAYEHFIDNNSNCSIRAVYHEPGCDFMGIWDNGDDVCYEISTIAPKGSTDKFWKTGDGKELDDLYNITEYQAEYEAQKRDEDAIKVKELVVD</sequence>
<feature type="non-terminal residue" evidence="1">
    <location>
        <position position="204"/>
    </location>
</feature>
<dbReference type="AlphaFoldDB" id="A0A381WCL5"/>
<dbReference type="SUPFAM" id="SSF160940">
    <property type="entry name" value="Api92-like"/>
    <property type="match status" value="1"/>
</dbReference>
<gene>
    <name evidence="1" type="ORF">METZ01_LOCUS102895</name>
</gene>
<organism evidence="1">
    <name type="scientific">marine metagenome</name>
    <dbReference type="NCBI Taxonomy" id="408172"/>
    <lineage>
        <taxon>unclassified sequences</taxon>
        <taxon>metagenomes</taxon>
        <taxon>ecological metagenomes</taxon>
    </lineage>
</organism>
<reference evidence="1" key="1">
    <citation type="submission" date="2018-05" db="EMBL/GenBank/DDBJ databases">
        <authorList>
            <person name="Lanie J.A."/>
            <person name="Ng W.-L."/>
            <person name="Kazmierczak K.M."/>
            <person name="Andrzejewski T.M."/>
            <person name="Davidsen T.M."/>
            <person name="Wayne K.J."/>
            <person name="Tettelin H."/>
            <person name="Glass J.I."/>
            <person name="Rusch D."/>
            <person name="Podicherti R."/>
            <person name="Tsui H.-C.T."/>
            <person name="Winkler M.E."/>
        </authorList>
    </citation>
    <scope>NUCLEOTIDE SEQUENCE</scope>
</reference>
<proteinExistence type="predicted"/>
<protein>
    <recommendedName>
        <fullName evidence="2">YubB ferredoxin-like domain-containing protein</fullName>
    </recommendedName>
</protein>
<accession>A0A381WCL5</accession>
<dbReference type="EMBL" id="UINC01011325">
    <property type="protein sequence ID" value="SVA50041.1"/>
    <property type="molecule type" value="Genomic_DNA"/>
</dbReference>
<name>A0A381WCL5_9ZZZZ</name>